<dbReference type="EMBL" id="CAJVPM010010356">
    <property type="protein sequence ID" value="CAG8572376.1"/>
    <property type="molecule type" value="Genomic_DNA"/>
</dbReference>
<feature type="non-terminal residue" evidence="1">
    <location>
        <position position="79"/>
    </location>
</feature>
<name>A0ACA9M6F9_9GLOM</name>
<reference evidence="1" key="1">
    <citation type="submission" date="2021-06" db="EMBL/GenBank/DDBJ databases">
        <authorList>
            <person name="Kallberg Y."/>
            <person name="Tangrot J."/>
            <person name="Rosling A."/>
        </authorList>
    </citation>
    <scope>NUCLEOTIDE SEQUENCE</scope>
    <source>
        <strain evidence="1">AU212A</strain>
    </source>
</reference>
<sequence>MPGNVVQGATITITWADTISSSITLSVQSYQWTVNVPAGTYYIGLNNGSGNKLSGTFTVFTAASASVANTLTATSSPIS</sequence>
<accession>A0ACA9M6F9</accession>
<proteinExistence type="predicted"/>
<gene>
    <name evidence="1" type="ORF">SCALOS_LOCUS5897</name>
</gene>
<evidence type="ECO:0000313" key="1">
    <source>
        <dbReference type="EMBL" id="CAG8572376.1"/>
    </source>
</evidence>
<organism evidence="1 2">
    <name type="scientific">Scutellospora calospora</name>
    <dbReference type="NCBI Taxonomy" id="85575"/>
    <lineage>
        <taxon>Eukaryota</taxon>
        <taxon>Fungi</taxon>
        <taxon>Fungi incertae sedis</taxon>
        <taxon>Mucoromycota</taxon>
        <taxon>Glomeromycotina</taxon>
        <taxon>Glomeromycetes</taxon>
        <taxon>Diversisporales</taxon>
        <taxon>Gigasporaceae</taxon>
        <taxon>Scutellospora</taxon>
    </lineage>
</organism>
<protein>
    <submittedName>
        <fullName evidence="1">10206_t:CDS:1</fullName>
    </submittedName>
</protein>
<evidence type="ECO:0000313" key="2">
    <source>
        <dbReference type="Proteomes" id="UP000789860"/>
    </source>
</evidence>
<dbReference type="Proteomes" id="UP000789860">
    <property type="component" value="Unassembled WGS sequence"/>
</dbReference>
<keyword evidence="2" id="KW-1185">Reference proteome</keyword>
<comment type="caution">
    <text evidence="1">The sequence shown here is derived from an EMBL/GenBank/DDBJ whole genome shotgun (WGS) entry which is preliminary data.</text>
</comment>